<reference evidence="1" key="1">
    <citation type="submission" date="2021-06" db="EMBL/GenBank/DDBJ databases">
        <authorList>
            <person name="Kallberg Y."/>
            <person name="Tangrot J."/>
            <person name="Rosling A."/>
        </authorList>
    </citation>
    <scope>NUCLEOTIDE SEQUENCE</scope>
    <source>
        <strain evidence="1">MA461A</strain>
    </source>
</reference>
<feature type="non-terminal residue" evidence="1">
    <location>
        <position position="1"/>
    </location>
</feature>
<proteinExistence type="predicted"/>
<sequence>YSVAIVKSKKKKVYLGCDRSRTYRNHMNLIDKIHQKNTGSRLINCLFSVCGVKGNNDVWTLSVTDSTHNYNPSKNVSAHLSLRRPNEQERE</sequence>
<accession>A0ACA9M3Y0</accession>
<dbReference type="EMBL" id="CAJVQC010006364">
    <property type="protein sequence ID" value="CAG8566174.1"/>
    <property type="molecule type" value="Genomic_DNA"/>
</dbReference>
<evidence type="ECO:0000313" key="2">
    <source>
        <dbReference type="Proteomes" id="UP000789920"/>
    </source>
</evidence>
<protein>
    <submittedName>
        <fullName evidence="1">6570_t:CDS:1</fullName>
    </submittedName>
</protein>
<name>A0ACA9M3Y0_9GLOM</name>
<dbReference type="Proteomes" id="UP000789920">
    <property type="component" value="Unassembled WGS sequence"/>
</dbReference>
<comment type="caution">
    <text evidence="1">The sequence shown here is derived from an EMBL/GenBank/DDBJ whole genome shotgun (WGS) entry which is preliminary data.</text>
</comment>
<keyword evidence="2" id="KW-1185">Reference proteome</keyword>
<gene>
    <name evidence="1" type="ORF">RPERSI_LOCUS4565</name>
</gene>
<organism evidence="1 2">
    <name type="scientific">Racocetra persica</name>
    <dbReference type="NCBI Taxonomy" id="160502"/>
    <lineage>
        <taxon>Eukaryota</taxon>
        <taxon>Fungi</taxon>
        <taxon>Fungi incertae sedis</taxon>
        <taxon>Mucoromycota</taxon>
        <taxon>Glomeromycotina</taxon>
        <taxon>Glomeromycetes</taxon>
        <taxon>Diversisporales</taxon>
        <taxon>Gigasporaceae</taxon>
        <taxon>Racocetra</taxon>
    </lineage>
</organism>
<evidence type="ECO:0000313" key="1">
    <source>
        <dbReference type="EMBL" id="CAG8566174.1"/>
    </source>
</evidence>